<accession>A0ABW9M8N5</accession>
<evidence type="ECO:0000313" key="2">
    <source>
        <dbReference type="EMBL" id="MFO3665545.1"/>
    </source>
</evidence>
<proteinExistence type="predicted"/>
<comment type="caution">
    <text evidence="1">Lacks conserved residue(s) required for the propagation of feature annotation.</text>
</comment>
<dbReference type="RefSeq" id="WP_410031245.1">
    <property type="nucleotide sequence ID" value="NZ_JBGMEI010000006.1"/>
</dbReference>
<dbReference type="Pfam" id="PF03829">
    <property type="entry name" value="PTSIIA_gutA"/>
    <property type="match status" value="1"/>
</dbReference>
<reference evidence="2 3" key="1">
    <citation type="journal article" date="2025" name="Anaerobe">
        <title>Description of Anaerococcus kampingiae sp. nov., Anaerococcus groningensis sp. nov., Anaerococcus martiniensis sp. nov., and Anaerococcus cruorum sp. nov., isolated from human clinical specimens.</title>
        <authorList>
            <person name="Boiten K.E."/>
            <person name="Meijer J."/>
            <person name="van Wezel E.M."/>
            <person name="Veloo A.C.M."/>
        </authorList>
    </citation>
    <scope>NUCLEOTIDE SEQUENCE [LARGE SCALE GENOMIC DNA]</scope>
    <source>
        <strain evidence="2 3">ENR0831</strain>
    </source>
</reference>
<dbReference type="Gene3D" id="2.40.33.40">
    <property type="entry name" value="Phosphotransferase system, glucitol/sorbitol-specific IIA component"/>
    <property type="match status" value="1"/>
</dbReference>
<dbReference type="PANTHER" id="PTHR40398:SF1">
    <property type="entry name" value="PTS SYSTEM GLUCITOL_SORBITOL-SPECIFIC EIIA COMPONENT"/>
    <property type="match status" value="1"/>
</dbReference>
<dbReference type="PROSITE" id="PS51097">
    <property type="entry name" value="PTS_EIIA_TYPE_5"/>
    <property type="match status" value="1"/>
</dbReference>
<dbReference type="InterPro" id="IPR036665">
    <property type="entry name" value="PTS_IIA_glucitol/sorbitol_sf"/>
</dbReference>
<keyword evidence="3" id="KW-1185">Reference proteome</keyword>
<dbReference type="InterPro" id="IPR004716">
    <property type="entry name" value="PTS_IIA_glucitol/sorbitol-sp"/>
</dbReference>
<evidence type="ECO:0000313" key="3">
    <source>
        <dbReference type="Proteomes" id="UP001637996"/>
    </source>
</evidence>
<comment type="caution">
    <text evidence="2">The sequence shown here is derived from an EMBL/GenBank/DDBJ whole genome shotgun (WGS) entry which is preliminary data.</text>
</comment>
<name>A0ABW9M8N5_9FIRM</name>
<gene>
    <name evidence="2" type="ORF">ACCQ41_04725</name>
</gene>
<organism evidence="2 3">
    <name type="scientific">Anaerococcus martiniensis</name>
    <dbReference type="NCBI Taxonomy" id="3115615"/>
    <lineage>
        <taxon>Bacteria</taxon>
        <taxon>Bacillati</taxon>
        <taxon>Bacillota</taxon>
        <taxon>Tissierellia</taxon>
        <taxon>Tissierellales</taxon>
        <taxon>Peptoniphilaceae</taxon>
        <taxon>Anaerococcus</taxon>
    </lineage>
</organism>
<dbReference type="Proteomes" id="UP001637996">
    <property type="component" value="Unassembled WGS sequence"/>
</dbReference>
<dbReference type="PANTHER" id="PTHR40398">
    <property type="entry name" value="PTS SYSTEM GLUCITOL/SORBITOL-SPECIFIC EIIA COMPONENT"/>
    <property type="match status" value="1"/>
</dbReference>
<dbReference type="SUPFAM" id="SSF141530">
    <property type="entry name" value="PTSIIA/GutA-like"/>
    <property type="match status" value="1"/>
</dbReference>
<evidence type="ECO:0000256" key="1">
    <source>
        <dbReference type="PROSITE-ProRule" id="PRU00420"/>
    </source>
</evidence>
<sequence>MKLKILDIGKMVPEFEAEKLFVLFGNSAPPELRDISVIIDFERNDDGIYFKEGSKLIISNQEYEITEVGNMANSNFHELGHLSIYLNKDMETLPGAVHAVPDVFPKFNIGDEIEIIY</sequence>
<protein>
    <submittedName>
        <fullName evidence="2">PTS glucitol/sorbitol transporter subunit IIA</fullName>
    </submittedName>
</protein>
<dbReference type="EMBL" id="JBGMEI010000006">
    <property type="protein sequence ID" value="MFO3665545.1"/>
    <property type="molecule type" value="Genomic_DNA"/>
</dbReference>